<gene>
    <name evidence="4" type="ORF">NAEGRDRAFT_37029</name>
</gene>
<dbReference type="CDD" id="cd07989">
    <property type="entry name" value="LPLAT_AGPAT-like"/>
    <property type="match status" value="1"/>
</dbReference>
<dbReference type="STRING" id="5762.D2VIY4"/>
<dbReference type="GO" id="GO:0005783">
    <property type="term" value="C:endoplasmic reticulum"/>
    <property type="evidence" value="ECO:0007669"/>
    <property type="project" value="TreeGrafter"/>
</dbReference>
<evidence type="ECO:0000313" key="4">
    <source>
        <dbReference type="EMBL" id="EFC43105.1"/>
    </source>
</evidence>
<dbReference type="VEuPathDB" id="AmoebaDB:NAEGRDRAFT_37029"/>
<dbReference type="OMA" id="RECASMT"/>
<dbReference type="InParanoid" id="D2VIY4"/>
<proteinExistence type="predicted"/>
<evidence type="ECO:0000313" key="5">
    <source>
        <dbReference type="Proteomes" id="UP000006671"/>
    </source>
</evidence>
<sequence>MRWSSRIAVKLNPFWTVRTMSTDKAPKENGRYVFICNHQSNMDPILINSVFRYNAKWVSKDSIFNVPFGGYMMKHCGDIPLSFSSANVEDTTTEKQSAKNCMSKCKEWLELDVPIFMFPEGRRSNDGELLEFKKGAFILAKQTDAKIVPCAIHGTKDIWPVGIDLPGPGKCMFVIGDVFDSKDFKDVDELTNYSKQKVLELQQIAKKECAKL</sequence>
<dbReference type="GO" id="GO:0003841">
    <property type="term" value="F:1-acylglycerol-3-phosphate O-acyltransferase activity"/>
    <property type="evidence" value="ECO:0007669"/>
    <property type="project" value="TreeGrafter"/>
</dbReference>
<keyword evidence="1 4" id="KW-0808">Transferase</keyword>
<dbReference type="InterPro" id="IPR002123">
    <property type="entry name" value="Plipid/glycerol_acylTrfase"/>
</dbReference>
<dbReference type="PANTHER" id="PTHR10434">
    <property type="entry name" value="1-ACYL-SN-GLYCEROL-3-PHOSPHATE ACYLTRANSFERASE"/>
    <property type="match status" value="1"/>
</dbReference>
<keyword evidence="2 4" id="KW-0012">Acyltransferase</keyword>
<dbReference type="Proteomes" id="UP000006671">
    <property type="component" value="Unassembled WGS sequence"/>
</dbReference>
<keyword evidence="5" id="KW-1185">Reference proteome</keyword>
<dbReference type="GeneID" id="8853243"/>
<evidence type="ECO:0000256" key="2">
    <source>
        <dbReference type="ARBA" id="ARBA00023315"/>
    </source>
</evidence>
<dbReference type="OrthoDB" id="417078at2759"/>
<dbReference type="KEGG" id="ngr:NAEGRDRAFT_37029"/>
<evidence type="ECO:0000259" key="3">
    <source>
        <dbReference type="SMART" id="SM00563"/>
    </source>
</evidence>
<name>D2VIY4_NAEGR</name>
<feature type="domain" description="Phospholipid/glycerol acyltransferase" evidence="3">
    <location>
        <begin position="32"/>
        <end position="155"/>
    </location>
</feature>
<dbReference type="RefSeq" id="XP_002675849.1">
    <property type="nucleotide sequence ID" value="XM_002675803.1"/>
</dbReference>
<dbReference type="PANTHER" id="PTHR10434:SF11">
    <property type="entry name" value="1-ACYL-SN-GLYCEROL-3-PHOSPHATE ACYLTRANSFERASE"/>
    <property type="match status" value="1"/>
</dbReference>
<dbReference type="eggNOG" id="KOG2848">
    <property type="taxonomic scope" value="Eukaryota"/>
</dbReference>
<dbReference type="GO" id="GO:0006654">
    <property type="term" value="P:phosphatidic acid biosynthetic process"/>
    <property type="evidence" value="ECO:0007669"/>
    <property type="project" value="TreeGrafter"/>
</dbReference>
<accession>D2VIY4</accession>
<evidence type="ECO:0000256" key="1">
    <source>
        <dbReference type="ARBA" id="ARBA00022679"/>
    </source>
</evidence>
<dbReference type="SUPFAM" id="SSF69593">
    <property type="entry name" value="Glycerol-3-phosphate (1)-acyltransferase"/>
    <property type="match status" value="1"/>
</dbReference>
<organism evidence="5">
    <name type="scientific">Naegleria gruberi</name>
    <name type="common">Amoeba</name>
    <dbReference type="NCBI Taxonomy" id="5762"/>
    <lineage>
        <taxon>Eukaryota</taxon>
        <taxon>Discoba</taxon>
        <taxon>Heterolobosea</taxon>
        <taxon>Tetramitia</taxon>
        <taxon>Eutetramitia</taxon>
        <taxon>Vahlkampfiidae</taxon>
        <taxon>Naegleria</taxon>
    </lineage>
</organism>
<dbReference type="SMART" id="SM00563">
    <property type="entry name" value="PlsC"/>
    <property type="match status" value="1"/>
</dbReference>
<protein>
    <submittedName>
        <fullName evidence="4">1-acyl-sn-glycerol-3-phosphate acyltransferase</fullName>
    </submittedName>
</protein>
<dbReference type="AlphaFoldDB" id="D2VIY4"/>
<dbReference type="EMBL" id="GG738875">
    <property type="protein sequence ID" value="EFC43105.1"/>
    <property type="molecule type" value="Genomic_DNA"/>
</dbReference>
<reference evidence="4 5" key="1">
    <citation type="journal article" date="2010" name="Cell">
        <title>The genome of Naegleria gruberi illuminates early eukaryotic versatility.</title>
        <authorList>
            <person name="Fritz-Laylin L.K."/>
            <person name="Prochnik S.E."/>
            <person name="Ginger M.L."/>
            <person name="Dacks J.B."/>
            <person name="Carpenter M.L."/>
            <person name="Field M.C."/>
            <person name="Kuo A."/>
            <person name="Paredez A."/>
            <person name="Chapman J."/>
            <person name="Pham J."/>
            <person name="Shu S."/>
            <person name="Neupane R."/>
            <person name="Cipriano M."/>
            <person name="Mancuso J."/>
            <person name="Tu H."/>
            <person name="Salamov A."/>
            <person name="Lindquist E."/>
            <person name="Shapiro H."/>
            <person name="Lucas S."/>
            <person name="Grigoriev I.V."/>
            <person name="Cande W.Z."/>
            <person name="Fulton C."/>
            <person name="Rokhsar D.S."/>
            <person name="Dawson S.C."/>
        </authorList>
    </citation>
    <scope>NUCLEOTIDE SEQUENCE [LARGE SCALE GENOMIC DNA]</scope>
    <source>
        <strain evidence="4 5">NEG-M</strain>
    </source>
</reference>
<dbReference type="Pfam" id="PF01553">
    <property type="entry name" value="Acyltransferase"/>
    <property type="match status" value="1"/>
</dbReference>